<dbReference type="AlphaFoldDB" id="A0AAE0ZQJ9"/>
<gene>
    <name evidence="1" type="ORF">RRG08_001419</name>
</gene>
<keyword evidence="2" id="KW-1185">Reference proteome</keyword>
<comment type="caution">
    <text evidence="1">The sequence shown here is derived from an EMBL/GenBank/DDBJ whole genome shotgun (WGS) entry which is preliminary data.</text>
</comment>
<accession>A0AAE0ZQJ9</accession>
<evidence type="ECO:0000313" key="1">
    <source>
        <dbReference type="EMBL" id="KAK3773689.1"/>
    </source>
</evidence>
<reference evidence="1" key="1">
    <citation type="journal article" date="2023" name="G3 (Bethesda)">
        <title>A reference genome for the long-term kleptoplast-retaining sea slug Elysia crispata morphotype clarki.</title>
        <authorList>
            <person name="Eastman K.E."/>
            <person name="Pendleton A.L."/>
            <person name="Shaikh M.A."/>
            <person name="Suttiyut T."/>
            <person name="Ogas R."/>
            <person name="Tomko P."/>
            <person name="Gavelis G."/>
            <person name="Widhalm J.R."/>
            <person name="Wisecaver J.H."/>
        </authorList>
    </citation>
    <scope>NUCLEOTIDE SEQUENCE</scope>
    <source>
        <strain evidence="1">ECLA1</strain>
    </source>
</reference>
<organism evidence="1 2">
    <name type="scientific">Elysia crispata</name>
    <name type="common">lettuce slug</name>
    <dbReference type="NCBI Taxonomy" id="231223"/>
    <lineage>
        <taxon>Eukaryota</taxon>
        <taxon>Metazoa</taxon>
        <taxon>Spiralia</taxon>
        <taxon>Lophotrochozoa</taxon>
        <taxon>Mollusca</taxon>
        <taxon>Gastropoda</taxon>
        <taxon>Heterobranchia</taxon>
        <taxon>Euthyneura</taxon>
        <taxon>Panpulmonata</taxon>
        <taxon>Sacoglossa</taxon>
        <taxon>Placobranchoidea</taxon>
        <taxon>Plakobranchidae</taxon>
        <taxon>Elysia</taxon>
    </lineage>
</organism>
<dbReference type="EMBL" id="JAWDGP010003518">
    <property type="protein sequence ID" value="KAK3773689.1"/>
    <property type="molecule type" value="Genomic_DNA"/>
</dbReference>
<proteinExistence type="predicted"/>
<protein>
    <submittedName>
        <fullName evidence="1">Uncharacterized protein</fullName>
    </submittedName>
</protein>
<sequence>MSSTVTSATGETFEVYPLMPSRLRGPVQQWYPGNRTINTLIAKASYSRFVFVLRGSVLLFRPKNTEKTEITCDIMRKRRGCNYHFEAGSESHDDINI</sequence>
<evidence type="ECO:0000313" key="2">
    <source>
        <dbReference type="Proteomes" id="UP001283361"/>
    </source>
</evidence>
<dbReference type="Proteomes" id="UP001283361">
    <property type="component" value="Unassembled WGS sequence"/>
</dbReference>
<name>A0AAE0ZQJ9_9GAST</name>